<sequence>MADTDLVVRNDSGLLQVWGGMEIGAAGTYIVQEADRLRFLDDDRFRVELVPANAVVNNGIFDLSEIVAVAALRQDRTTEETTLKRFGVVTVGSYLTLEGAPPALRQFVVPFTGYFSRALVTALSTTSFTVGINVNDVQVDTIMFPSSGSPQGSLFEPLTIVVQQDDAVSITLVSGAVEEPSVQLTLQDF</sequence>
<proteinExistence type="predicted"/>
<evidence type="ECO:0000313" key="1">
    <source>
        <dbReference type="EMBL" id="KKN51243.1"/>
    </source>
</evidence>
<comment type="caution">
    <text evidence="1">The sequence shown here is derived from an EMBL/GenBank/DDBJ whole genome shotgun (WGS) entry which is preliminary data.</text>
</comment>
<dbReference type="AlphaFoldDB" id="A0A0F9UC76"/>
<protein>
    <submittedName>
        <fullName evidence="1">Uncharacterized protein</fullName>
    </submittedName>
</protein>
<name>A0A0F9UC76_9ZZZZ</name>
<gene>
    <name evidence="1" type="ORF">LCGC14_0624730</name>
</gene>
<organism evidence="1">
    <name type="scientific">marine sediment metagenome</name>
    <dbReference type="NCBI Taxonomy" id="412755"/>
    <lineage>
        <taxon>unclassified sequences</taxon>
        <taxon>metagenomes</taxon>
        <taxon>ecological metagenomes</taxon>
    </lineage>
</organism>
<accession>A0A0F9UC76</accession>
<dbReference type="EMBL" id="LAZR01001072">
    <property type="protein sequence ID" value="KKN51243.1"/>
    <property type="molecule type" value="Genomic_DNA"/>
</dbReference>
<reference evidence="1" key="1">
    <citation type="journal article" date="2015" name="Nature">
        <title>Complex archaea that bridge the gap between prokaryotes and eukaryotes.</title>
        <authorList>
            <person name="Spang A."/>
            <person name="Saw J.H."/>
            <person name="Jorgensen S.L."/>
            <person name="Zaremba-Niedzwiedzka K."/>
            <person name="Martijn J."/>
            <person name="Lind A.E."/>
            <person name="van Eijk R."/>
            <person name="Schleper C."/>
            <person name="Guy L."/>
            <person name="Ettema T.J."/>
        </authorList>
    </citation>
    <scope>NUCLEOTIDE SEQUENCE</scope>
</reference>